<organism evidence="1 2">
    <name type="scientific">Falsigemmobacter faecalis</name>
    <dbReference type="NCBI Taxonomy" id="2488730"/>
    <lineage>
        <taxon>Bacteria</taxon>
        <taxon>Pseudomonadati</taxon>
        <taxon>Pseudomonadota</taxon>
        <taxon>Alphaproteobacteria</taxon>
        <taxon>Rhodobacterales</taxon>
        <taxon>Paracoccaceae</taxon>
        <taxon>Falsigemmobacter</taxon>
    </lineage>
</organism>
<protein>
    <submittedName>
        <fullName evidence="1">DUF1428 domain-containing protein</fullName>
    </submittedName>
</protein>
<keyword evidence="2" id="KW-1185">Reference proteome</keyword>
<dbReference type="OrthoDB" id="9792392at2"/>
<reference evidence="1 2" key="1">
    <citation type="submission" date="2018-11" db="EMBL/GenBank/DDBJ databases">
        <title>Gemmobacter sp. nov., YIM 102744-1 draft genome.</title>
        <authorList>
            <person name="Li G."/>
            <person name="Jiang Y."/>
        </authorList>
    </citation>
    <scope>NUCLEOTIDE SEQUENCE [LARGE SCALE GENOMIC DNA]</scope>
    <source>
        <strain evidence="1 2">YIM 102744-1</strain>
    </source>
</reference>
<dbReference type="Pfam" id="PF07237">
    <property type="entry name" value="DUF1428"/>
    <property type="match status" value="2"/>
</dbReference>
<proteinExistence type="predicted"/>
<dbReference type="EMBL" id="RRAZ01000029">
    <property type="protein sequence ID" value="RRH71479.1"/>
    <property type="molecule type" value="Genomic_DNA"/>
</dbReference>
<dbReference type="InterPro" id="IPR009874">
    <property type="entry name" value="DUF1428"/>
</dbReference>
<gene>
    <name evidence="1" type="ORF">EG244_16100</name>
</gene>
<comment type="caution">
    <text evidence="1">The sequence shown here is derived from an EMBL/GenBank/DDBJ whole genome shotgun (WGS) entry which is preliminary data.</text>
</comment>
<sequence>MNCYTGSLIAVPLTSRAAYLELSRASWPLIRKQGARRIVEAWGVDIPKGKINDLPGAVQATEEEAVAFSFVEWPDAATAATAWEAMAADPAMAALPEMPFDGSRMIMGTFEAILTAGTDRGMGWLQGFVLAVPESAKARYTALARRVWEEEFRPNGCLGTVETWGRDVPHGQKTDFWRATLARPGEVPLFSWTAWADRETCDAATSAMSSGNGEERYGEMPFDPQRMIWGGFEVIYDSDRG</sequence>
<dbReference type="RefSeq" id="WP_124966206.1">
    <property type="nucleotide sequence ID" value="NZ_RRAZ01000029.1"/>
</dbReference>
<dbReference type="Gene3D" id="3.30.70.100">
    <property type="match status" value="2"/>
</dbReference>
<dbReference type="AlphaFoldDB" id="A0A3P3DAV6"/>
<dbReference type="Proteomes" id="UP000282125">
    <property type="component" value="Unassembled WGS sequence"/>
</dbReference>
<dbReference type="InterPro" id="IPR011008">
    <property type="entry name" value="Dimeric_a/b-barrel"/>
</dbReference>
<evidence type="ECO:0000313" key="2">
    <source>
        <dbReference type="Proteomes" id="UP000282125"/>
    </source>
</evidence>
<dbReference type="SUPFAM" id="SSF54909">
    <property type="entry name" value="Dimeric alpha+beta barrel"/>
    <property type="match status" value="2"/>
</dbReference>
<accession>A0A3P3DAV6</accession>
<name>A0A3P3DAV6_9RHOB</name>
<evidence type="ECO:0000313" key="1">
    <source>
        <dbReference type="EMBL" id="RRH71479.1"/>
    </source>
</evidence>